<dbReference type="PROSITE" id="PS50250">
    <property type="entry name" value="PCI"/>
    <property type="match status" value="1"/>
</dbReference>
<evidence type="ECO:0000259" key="4">
    <source>
        <dbReference type="PROSITE" id="PS50250"/>
    </source>
</evidence>
<dbReference type="eggNOG" id="KOG1498">
    <property type="taxonomic scope" value="Eukaryota"/>
</dbReference>
<reference evidence="5" key="1">
    <citation type="submission" date="2006-10" db="EMBL/GenBank/DDBJ databases">
        <authorList>
            <person name="Amadeo P."/>
            <person name="Zhao Q."/>
            <person name="Wortman J."/>
            <person name="Fraser-Liggett C."/>
            <person name="Carlton J."/>
        </authorList>
    </citation>
    <scope>NUCLEOTIDE SEQUENCE</scope>
    <source>
        <strain evidence="5">G3</strain>
    </source>
</reference>
<dbReference type="InterPro" id="IPR040134">
    <property type="entry name" value="PSMD12/CSN4"/>
</dbReference>
<organism evidence="5 6">
    <name type="scientific">Trichomonas vaginalis (strain ATCC PRA-98 / G3)</name>
    <dbReference type="NCBI Taxonomy" id="412133"/>
    <lineage>
        <taxon>Eukaryota</taxon>
        <taxon>Metamonada</taxon>
        <taxon>Parabasalia</taxon>
        <taxon>Trichomonadida</taxon>
        <taxon>Trichomonadidae</taxon>
        <taxon>Trichomonas</taxon>
    </lineage>
</organism>
<dbReference type="InterPro" id="IPR036390">
    <property type="entry name" value="WH_DNA-bd_sf"/>
</dbReference>
<dbReference type="PANTHER" id="PTHR10855">
    <property type="entry name" value="26S PROTEASOME NON-ATPASE REGULATORY SUBUNIT 12/COP9 SIGNALOSOME COMPLEX SUBUNIT 4"/>
    <property type="match status" value="1"/>
</dbReference>
<dbReference type="InterPro" id="IPR000717">
    <property type="entry name" value="PCI_dom"/>
</dbReference>
<keyword evidence="3" id="KW-0175">Coiled coil</keyword>
<feature type="coiled-coil region" evidence="3">
    <location>
        <begin position="136"/>
        <end position="163"/>
    </location>
</feature>
<keyword evidence="6" id="KW-1185">Reference proteome</keyword>
<dbReference type="OMA" id="AENEMFK"/>
<gene>
    <name evidence="5" type="ORF">TVAG_438030</name>
</gene>
<evidence type="ECO:0000313" key="5">
    <source>
        <dbReference type="EMBL" id="EAX97424.1"/>
    </source>
</evidence>
<dbReference type="VEuPathDB" id="TrichDB:TVAG_438030"/>
<proteinExistence type="inferred from homology"/>
<dbReference type="FunFam" id="1.10.10.10:FF:000070">
    <property type="entry name" value="26S proteasome non-ATPase regulatory subunit 12"/>
    <property type="match status" value="1"/>
</dbReference>
<dbReference type="SUPFAM" id="SSF46785">
    <property type="entry name" value="Winged helix' DNA-binding domain"/>
    <property type="match status" value="1"/>
</dbReference>
<name>A2FCG4_TRIV3</name>
<dbReference type="GO" id="GO:0005737">
    <property type="term" value="C:cytoplasm"/>
    <property type="evidence" value="ECO:0000318"/>
    <property type="project" value="GO_Central"/>
</dbReference>
<keyword evidence="2" id="KW-0647">Proteasome</keyword>
<evidence type="ECO:0000313" key="6">
    <source>
        <dbReference type="Proteomes" id="UP000001542"/>
    </source>
</evidence>
<evidence type="ECO:0000256" key="3">
    <source>
        <dbReference type="SAM" id="Coils"/>
    </source>
</evidence>
<dbReference type="EMBL" id="DS113716">
    <property type="protein sequence ID" value="EAX97424.1"/>
    <property type="molecule type" value="Genomic_DNA"/>
</dbReference>
<dbReference type="AlphaFoldDB" id="A2FCG4"/>
<feature type="domain" description="PCI" evidence="4">
    <location>
        <begin position="214"/>
        <end position="377"/>
    </location>
</feature>
<dbReference type="VEuPathDB" id="TrichDB:TVAGG3_0498480"/>
<dbReference type="GO" id="GO:0008541">
    <property type="term" value="C:proteasome regulatory particle, lid subcomplex"/>
    <property type="evidence" value="ECO:0000318"/>
    <property type="project" value="GO_Central"/>
</dbReference>
<dbReference type="GO" id="GO:0005634">
    <property type="term" value="C:nucleus"/>
    <property type="evidence" value="ECO:0007669"/>
    <property type="project" value="UniProtKB-ARBA"/>
</dbReference>
<dbReference type="Pfam" id="PF22241">
    <property type="entry name" value="PSMD12-CSN4_N"/>
    <property type="match status" value="1"/>
</dbReference>
<dbReference type="Gene3D" id="1.10.10.10">
    <property type="entry name" value="Winged helix-like DNA-binding domain superfamily/Winged helix DNA-binding domain"/>
    <property type="match status" value="1"/>
</dbReference>
<dbReference type="SMART" id="SM00088">
    <property type="entry name" value="PINT"/>
    <property type="match status" value="1"/>
</dbReference>
<dbReference type="OrthoDB" id="268763at2759"/>
<reference evidence="5" key="2">
    <citation type="journal article" date="2007" name="Science">
        <title>Draft genome sequence of the sexually transmitted pathogen Trichomonas vaginalis.</title>
        <authorList>
            <person name="Carlton J.M."/>
            <person name="Hirt R.P."/>
            <person name="Silva J.C."/>
            <person name="Delcher A.L."/>
            <person name="Schatz M."/>
            <person name="Zhao Q."/>
            <person name="Wortman J.R."/>
            <person name="Bidwell S.L."/>
            <person name="Alsmark U.C.M."/>
            <person name="Besteiro S."/>
            <person name="Sicheritz-Ponten T."/>
            <person name="Noel C.J."/>
            <person name="Dacks J.B."/>
            <person name="Foster P.G."/>
            <person name="Simillion C."/>
            <person name="Van de Peer Y."/>
            <person name="Miranda-Saavedra D."/>
            <person name="Barton G.J."/>
            <person name="Westrop G.D."/>
            <person name="Mueller S."/>
            <person name="Dessi D."/>
            <person name="Fiori P.L."/>
            <person name="Ren Q."/>
            <person name="Paulsen I."/>
            <person name="Zhang H."/>
            <person name="Bastida-Corcuera F.D."/>
            <person name="Simoes-Barbosa A."/>
            <person name="Brown M.T."/>
            <person name="Hayes R.D."/>
            <person name="Mukherjee M."/>
            <person name="Okumura C.Y."/>
            <person name="Schneider R."/>
            <person name="Smith A.J."/>
            <person name="Vanacova S."/>
            <person name="Villalvazo M."/>
            <person name="Haas B.J."/>
            <person name="Pertea M."/>
            <person name="Feldblyum T.V."/>
            <person name="Utterback T.R."/>
            <person name="Shu C.L."/>
            <person name="Osoegawa K."/>
            <person name="de Jong P.J."/>
            <person name="Hrdy I."/>
            <person name="Horvathova L."/>
            <person name="Zubacova Z."/>
            <person name="Dolezal P."/>
            <person name="Malik S.B."/>
            <person name="Logsdon J.M. Jr."/>
            <person name="Henze K."/>
            <person name="Gupta A."/>
            <person name="Wang C.C."/>
            <person name="Dunne R.L."/>
            <person name="Upcroft J.A."/>
            <person name="Upcroft P."/>
            <person name="White O."/>
            <person name="Salzberg S.L."/>
            <person name="Tang P."/>
            <person name="Chiu C.-H."/>
            <person name="Lee Y.-S."/>
            <person name="Embley T.M."/>
            <person name="Coombs G.H."/>
            <person name="Mottram J.C."/>
            <person name="Tachezy J."/>
            <person name="Fraser-Liggett C.M."/>
            <person name="Johnson P.J."/>
        </authorList>
    </citation>
    <scope>NUCLEOTIDE SEQUENCE [LARGE SCALE GENOMIC DNA]</scope>
    <source>
        <strain evidence="5">G3</strain>
    </source>
</reference>
<dbReference type="RefSeq" id="XP_001310354.1">
    <property type="nucleotide sequence ID" value="XM_001310353.1"/>
</dbReference>
<dbReference type="PANTHER" id="PTHR10855:SF1">
    <property type="entry name" value="26S PROTEASOME NON-ATPASE REGULATORY SUBUNIT 12"/>
    <property type="match status" value="1"/>
</dbReference>
<dbReference type="InterPro" id="IPR036388">
    <property type="entry name" value="WH-like_DNA-bd_sf"/>
</dbReference>
<dbReference type="STRING" id="5722.A2FCG4"/>
<dbReference type="InterPro" id="IPR054559">
    <property type="entry name" value="PSMD12-CSN4-like_N"/>
</dbReference>
<dbReference type="KEGG" id="tva:4755208"/>
<comment type="similarity">
    <text evidence="1">Belongs to the proteasome subunit p55 family.</text>
</comment>
<dbReference type="SMR" id="A2FCG4"/>
<dbReference type="InParanoid" id="A2FCG4"/>
<dbReference type="FunCoup" id="A2FCG4">
    <property type="interactions" value="901"/>
</dbReference>
<evidence type="ECO:0000256" key="2">
    <source>
        <dbReference type="ARBA" id="ARBA00022942"/>
    </source>
</evidence>
<protein>
    <submittedName>
        <fullName evidence="5">PCI domain containing protein</fullName>
    </submittedName>
</protein>
<dbReference type="Proteomes" id="UP000001542">
    <property type="component" value="Unassembled WGS sequence"/>
</dbReference>
<accession>A2FCG4</accession>
<evidence type="ECO:0000256" key="1">
    <source>
        <dbReference type="ARBA" id="ARBA00006397"/>
    </source>
</evidence>
<sequence>MSEEKVDLLPLVREEIPKILKLEFNESIEALHALERRTRIGKDDIANCEVCRTIASLCIDRKRWQDLSNNVAILSKRRGYSRKAITDIVDMSMASLDSISDIEVRVSVVRCLLEVTEGKIFVEVQRARLTKLMVDYLEGENKLDEAMNLLQELRLEVLTTMDEAERMKLMLHQFWLCLETHDALRSQLSAEKIKDQKLPTDELKLEFLDYLIRYHTEFTNDFMEIADAFYKTYKINNDSKALMHSIIAAILAPRSDKQLQFFTEVSQLRDLTLLPDSKMLLSIFMGRDLISYPDFDNRFGSLIEEGHKDIMRRRVIEHGLRTISKYYSRIRLERLAQLLVLSVDELEQRIIDLVFSENFYARIDRPKGIVTFKKQKKVSEVADEFSENIAKVCKLVDKANSLIEKERQCIHRTKI</sequence>
<dbReference type="Pfam" id="PF01399">
    <property type="entry name" value="PCI"/>
    <property type="match status" value="1"/>
</dbReference>